<dbReference type="InterPro" id="IPR024551">
    <property type="entry name" value="AspAT_Ic"/>
</dbReference>
<dbReference type="Gene3D" id="3.90.1150.10">
    <property type="entry name" value="Aspartate Aminotransferase, domain 1"/>
    <property type="match status" value="1"/>
</dbReference>
<reference evidence="2" key="1">
    <citation type="journal article" date="2019" name="Int. J. Syst. Evol. Microbiol.">
        <title>The Global Catalogue of Microorganisms (GCM) 10K type strain sequencing project: providing services to taxonomists for standard genome sequencing and annotation.</title>
        <authorList>
            <consortium name="The Broad Institute Genomics Platform"/>
            <consortium name="The Broad Institute Genome Sequencing Center for Infectious Disease"/>
            <person name="Wu L."/>
            <person name="Ma J."/>
        </authorList>
    </citation>
    <scope>NUCLEOTIDE SEQUENCE [LARGE SCALE GENOMIC DNA]</scope>
    <source>
        <strain evidence="2">CGMCC 4.7204</strain>
    </source>
</reference>
<proteinExistence type="predicted"/>
<accession>A0ABV8L025</accession>
<dbReference type="CDD" id="cd00609">
    <property type="entry name" value="AAT_like"/>
    <property type="match status" value="1"/>
</dbReference>
<comment type="caution">
    <text evidence="1">The sequence shown here is derived from an EMBL/GenBank/DDBJ whole genome shotgun (WGS) entry which is preliminary data.</text>
</comment>
<sequence>MPRQTQIGLMSHAELVSEHESQTANYATLRTEKLTLDLTRGKPSPEQLDLSAALLSLPGDGDFRDGSGTDCRNYGGLNGLPELRAIFGELLGIPVENLIAGNNASLELMHDNIVFAMLYGTPDSPRRWAVEETVKWLCPAPGYDRHFAITEALGIEMIPVPMHNDGPDTRAIAALLANDPQIKGLWAVPNYANPTGSVFSEEVVRELVSMPAAAPDFRLFWDNAYAVHPLTDTAAPVLDVLGMAAAAGNPNRPLVFASTSKITFAGAGVSFFGASKANLDWYLSHASKKSIGPDKLNQLRHLRFFSDAEGVREHMQKHRELLEPKFALVRRILEDRLGASKVASWTEPKGGYFISLDVLEGTAARVIALAKDAGIALTAAGSAFPYRDDPEDKNIRIAPSFPQLPELEKAMEGLATCVLLAATEKLLAVSD</sequence>
<evidence type="ECO:0000313" key="2">
    <source>
        <dbReference type="Proteomes" id="UP001595767"/>
    </source>
</evidence>
<protein>
    <submittedName>
        <fullName evidence="1">Aminotransferase class I/II-fold pyridoxal phosphate-dependent enzyme</fullName>
    </submittedName>
</protein>
<dbReference type="InterPro" id="IPR015421">
    <property type="entry name" value="PyrdxlP-dep_Trfase_major"/>
</dbReference>
<dbReference type="GO" id="GO:0008483">
    <property type="term" value="F:transaminase activity"/>
    <property type="evidence" value="ECO:0007669"/>
    <property type="project" value="UniProtKB-KW"/>
</dbReference>
<keyword evidence="2" id="KW-1185">Reference proteome</keyword>
<name>A0ABV8L025_9NOCA</name>
<keyword evidence="1" id="KW-0032">Aminotransferase</keyword>
<dbReference type="EMBL" id="JBHSBA010000003">
    <property type="protein sequence ID" value="MFC4124187.1"/>
    <property type="molecule type" value="Genomic_DNA"/>
</dbReference>
<evidence type="ECO:0000313" key="1">
    <source>
        <dbReference type="EMBL" id="MFC4124187.1"/>
    </source>
</evidence>
<gene>
    <name evidence="1" type="ORF">ACFOW8_04525</name>
</gene>
<dbReference type="RefSeq" id="WP_378545845.1">
    <property type="nucleotide sequence ID" value="NZ_JBHSBA010000003.1"/>
</dbReference>
<dbReference type="Gene3D" id="3.40.640.10">
    <property type="entry name" value="Type I PLP-dependent aspartate aminotransferase-like (Major domain)"/>
    <property type="match status" value="1"/>
</dbReference>
<dbReference type="InterPro" id="IPR015424">
    <property type="entry name" value="PyrdxlP-dep_Trfase"/>
</dbReference>
<dbReference type="InterPro" id="IPR015422">
    <property type="entry name" value="PyrdxlP-dep_Trfase_small"/>
</dbReference>
<dbReference type="Proteomes" id="UP001595767">
    <property type="component" value="Unassembled WGS sequence"/>
</dbReference>
<dbReference type="PANTHER" id="PTHR43799">
    <property type="entry name" value="AMINOTRANSFERASE, PUTATIVE-RELATED"/>
    <property type="match status" value="1"/>
</dbReference>
<keyword evidence="1" id="KW-0808">Transferase</keyword>
<dbReference type="Pfam" id="PF12897">
    <property type="entry name" value="Asp_aminotransf"/>
    <property type="match status" value="1"/>
</dbReference>
<dbReference type="PANTHER" id="PTHR43799:SF1">
    <property type="entry name" value="ASPARTATE AMINOTRANSFERASE"/>
    <property type="match status" value="1"/>
</dbReference>
<dbReference type="SUPFAM" id="SSF53383">
    <property type="entry name" value="PLP-dependent transferases"/>
    <property type="match status" value="1"/>
</dbReference>
<organism evidence="1 2">
    <name type="scientific">Nocardia rhizosphaerae</name>
    <dbReference type="NCBI Taxonomy" id="1691571"/>
    <lineage>
        <taxon>Bacteria</taxon>
        <taxon>Bacillati</taxon>
        <taxon>Actinomycetota</taxon>
        <taxon>Actinomycetes</taxon>
        <taxon>Mycobacteriales</taxon>
        <taxon>Nocardiaceae</taxon>
        <taxon>Nocardia</taxon>
    </lineage>
</organism>